<feature type="transmembrane region" description="Helical" evidence="4">
    <location>
        <begin position="234"/>
        <end position="256"/>
    </location>
</feature>
<dbReference type="Pfam" id="PF20684">
    <property type="entry name" value="Fung_rhodopsin"/>
    <property type="match status" value="1"/>
</dbReference>
<sequence length="983" mass="105743">MSSPPLPTALVSSFASRAAGAAANSSVIFADAPAVAGLPDRSAPIFNVTLITAILAALFTAMRMTSKGWIIRKITLDDWVTVVAWLFSLGASVAIMIGAKSGLGKMDAAITHSMYSTLKRSTFVLTVLYNPALMATKTAILILYIRMAAAHPILRYCSIATMAIVNLAGAICTLIIIFQCHPIHAAWTVGPGQCIDVVKVYLSSAPINILTDLAILLLPLPILTGLRMEARTKIVLVTTFIVGGFVTIVDVIRIAYLQNALKLEQASTPSSSLSSHVRPVNFNYSISFSLMWSAVEVSVGLMCCCVLVLKPLILRIMPAILRDNSPAPIVTPRLESFHLSDLSKSPQSPVGQLRTNHEASEKPEGLNGNDSKDAPKTGEKEGEGMVDFFQMLESGPADHTTSVHTLQPFVTTAAVSTQPFSTVRSAPGLNRPSDPASGGVARNRSYRATLASARGFRSRRNNSGGGQAPTQMFFDFVNMTSRKPLTELKSREAWGPVLFASTLFFLWGFAYGLLGTLSAEISTMLGFGPGKDLAQHDAYWIAYLIGPSVVGYWTLTRGGFKTTFITGLAMLSAGAMAFWPSAVLASYPGFVISNFMVALGLSVLETAANPFIALAGPGELSEARLNFSQGIQAIGSFLSPLLANKVLFKDVSRKHLFNVQWCYLAVAIFVLFLAIIFFYFPLCEVDDEHLETKALERFANAGIASNSFTFGISTRHLLAGSGVLAMWFYVGAQESLSYYWTPISLQIQPSFDPFWDHMIGRAVFAIGRFIASALCFLGLPGRVVLAVYMIGAFITMLLTMVLPVGHAPLAIMILAMFFQSGIFPTLFAMILRGQGRHTKLVATLTTMTIVGGAVGPSASYGVYNARPNDPRFVLIIPVVLHGVSILYPSMLNGVRGLSCWVDPRWSKTKDGEQGDNTQSGGGERKSGRLDTLTGRRETVIENSSKVGLTSGLGMVGLGVSLNGGNLKEIRSFEEKSEKVGDHG</sequence>
<dbReference type="InterPro" id="IPR049326">
    <property type="entry name" value="Rhodopsin_dom_fungi"/>
</dbReference>
<feature type="transmembrane region" description="Helical" evidence="4">
    <location>
        <begin position="198"/>
        <end position="222"/>
    </location>
</feature>
<evidence type="ECO:0000259" key="5">
    <source>
        <dbReference type="Pfam" id="PF20684"/>
    </source>
</evidence>
<dbReference type="GO" id="GO:0005886">
    <property type="term" value="C:plasma membrane"/>
    <property type="evidence" value="ECO:0007669"/>
    <property type="project" value="UniProtKB-SubCell"/>
</dbReference>
<feature type="transmembrane region" description="Helical" evidence="4">
    <location>
        <begin position="809"/>
        <end position="831"/>
    </location>
</feature>
<dbReference type="KEGG" id="kne:92178635"/>
<accession>A0AAW0Z1Z6</accession>
<feature type="transmembrane region" description="Helical" evidence="4">
    <location>
        <begin position="758"/>
        <end position="777"/>
    </location>
</feature>
<dbReference type="Gene3D" id="1.20.1250.20">
    <property type="entry name" value="MFS general substrate transporter like domains"/>
    <property type="match status" value="2"/>
</dbReference>
<dbReference type="SUPFAM" id="SSF103473">
    <property type="entry name" value="MFS general substrate transporter"/>
    <property type="match status" value="1"/>
</dbReference>
<feature type="transmembrane region" description="Helical" evidence="4">
    <location>
        <begin position="562"/>
        <end position="579"/>
    </location>
</feature>
<feature type="transmembrane region" description="Helical" evidence="4">
    <location>
        <begin position="45"/>
        <end position="62"/>
    </location>
</feature>
<comment type="caution">
    <text evidence="6">The sequence shown here is derived from an EMBL/GenBank/DDBJ whole genome shotgun (WGS) entry which is preliminary data.</text>
</comment>
<comment type="subcellular location">
    <subcellularLocation>
        <location evidence="1">Cell inner membrane</location>
        <topology evidence="1">Multi-pass membrane protein</topology>
    </subcellularLocation>
</comment>
<evidence type="ECO:0000313" key="7">
    <source>
        <dbReference type="Proteomes" id="UP001388673"/>
    </source>
</evidence>
<dbReference type="PANTHER" id="PTHR43702">
    <property type="entry name" value="L-FUCOSE-PROTON SYMPORTER"/>
    <property type="match status" value="1"/>
</dbReference>
<feature type="transmembrane region" description="Helical" evidence="4">
    <location>
        <begin position="123"/>
        <end position="144"/>
    </location>
</feature>
<feature type="transmembrane region" description="Helical" evidence="4">
    <location>
        <begin position="156"/>
        <end position="178"/>
    </location>
</feature>
<keyword evidence="2" id="KW-1003">Cell membrane</keyword>
<feature type="transmembrane region" description="Helical" evidence="4">
    <location>
        <begin position="840"/>
        <end position="860"/>
    </location>
</feature>
<keyword evidence="4" id="KW-0812">Transmembrane</keyword>
<evidence type="ECO:0000313" key="6">
    <source>
        <dbReference type="EMBL" id="KAK8864130.1"/>
    </source>
</evidence>
<gene>
    <name evidence="6" type="ORF">IAR55_001376</name>
</gene>
<evidence type="ECO:0000256" key="1">
    <source>
        <dbReference type="ARBA" id="ARBA00004429"/>
    </source>
</evidence>
<keyword evidence="4" id="KW-1133">Transmembrane helix</keyword>
<feature type="transmembrane region" description="Helical" evidence="4">
    <location>
        <begin position="784"/>
        <end position="803"/>
    </location>
</feature>
<dbReference type="GO" id="GO:0022857">
    <property type="term" value="F:transmembrane transporter activity"/>
    <property type="evidence" value="ECO:0007669"/>
    <property type="project" value="InterPro"/>
</dbReference>
<dbReference type="InterPro" id="IPR011701">
    <property type="entry name" value="MFS"/>
</dbReference>
<feature type="domain" description="Rhodopsin" evidence="5">
    <location>
        <begin position="62"/>
        <end position="313"/>
    </location>
</feature>
<feature type="compositionally biased region" description="Basic and acidic residues" evidence="3">
    <location>
        <begin position="922"/>
        <end position="935"/>
    </location>
</feature>
<feature type="region of interest" description="Disordered" evidence="3">
    <location>
        <begin position="340"/>
        <end position="381"/>
    </location>
</feature>
<dbReference type="EMBL" id="JBCAWK010000003">
    <property type="protein sequence ID" value="KAK8864130.1"/>
    <property type="molecule type" value="Genomic_DNA"/>
</dbReference>
<dbReference type="GeneID" id="92178635"/>
<feature type="compositionally biased region" description="Basic and acidic residues" evidence="3">
    <location>
        <begin position="355"/>
        <end position="381"/>
    </location>
</feature>
<evidence type="ECO:0000256" key="3">
    <source>
        <dbReference type="SAM" id="MobiDB-lite"/>
    </source>
</evidence>
<dbReference type="AlphaFoldDB" id="A0AAW0Z1Z6"/>
<dbReference type="RefSeq" id="XP_066804426.1">
    <property type="nucleotide sequence ID" value="XM_066944503.1"/>
</dbReference>
<feature type="transmembrane region" description="Helical" evidence="4">
    <location>
        <begin position="290"/>
        <end position="309"/>
    </location>
</feature>
<proteinExistence type="predicted"/>
<feature type="transmembrane region" description="Helical" evidence="4">
    <location>
        <begin position="661"/>
        <end position="680"/>
    </location>
</feature>
<feature type="compositionally biased region" description="Polar residues" evidence="3">
    <location>
        <begin position="342"/>
        <end position="354"/>
    </location>
</feature>
<dbReference type="InterPro" id="IPR036259">
    <property type="entry name" value="MFS_trans_sf"/>
</dbReference>
<name>A0AAW0Z1Z6_9TREE</name>
<dbReference type="Pfam" id="PF07690">
    <property type="entry name" value="MFS_1"/>
    <property type="match status" value="1"/>
</dbReference>
<feature type="transmembrane region" description="Helical" evidence="4">
    <location>
        <begin position="538"/>
        <end position="555"/>
    </location>
</feature>
<feature type="transmembrane region" description="Helical" evidence="4">
    <location>
        <begin position="82"/>
        <end position="103"/>
    </location>
</feature>
<feature type="transmembrane region" description="Helical" evidence="4">
    <location>
        <begin position="497"/>
        <end position="518"/>
    </location>
</feature>
<dbReference type="Proteomes" id="UP001388673">
    <property type="component" value="Unassembled WGS sequence"/>
</dbReference>
<protein>
    <recommendedName>
        <fullName evidence="5">Rhodopsin domain-containing protein</fullName>
    </recommendedName>
</protein>
<reference evidence="6 7" key="1">
    <citation type="journal article" date="2024" name="bioRxiv">
        <title>Comparative genomics of Cryptococcus and Kwoniella reveals pathogenesis evolution and contrasting karyotype dynamics via intercentromeric recombination or chromosome fusion.</title>
        <authorList>
            <person name="Coelho M.A."/>
            <person name="David-Palma M."/>
            <person name="Shea T."/>
            <person name="Bowers K."/>
            <person name="McGinley-Smith S."/>
            <person name="Mohammad A.W."/>
            <person name="Gnirke A."/>
            <person name="Yurkov A.M."/>
            <person name="Nowrousian M."/>
            <person name="Sun S."/>
            <person name="Cuomo C.A."/>
            <person name="Heitman J."/>
        </authorList>
    </citation>
    <scope>NUCLEOTIDE SEQUENCE [LARGE SCALE GENOMIC DNA]</scope>
    <source>
        <strain evidence="6 7">CBS 13917</strain>
    </source>
</reference>
<evidence type="ECO:0000256" key="2">
    <source>
        <dbReference type="ARBA" id="ARBA00022475"/>
    </source>
</evidence>
<evidence type="ECO:0000256" key="4">
    <source>
        <dbReference type="SAM" id="Phobius"/>
    </source>
</evidence>
<organism evidence="6 7">
    <name type="scientific">Kwoniella newhampshirensis</name>
    <dbReference type="NCBI Taxonomy" id="1651941"/>
    <lineage>
        <taxon>Eukaryota</taxon>
        <taxon>Fungi</taxon>
        <taxon>Dikarya</taxon>
        <taxon>Basidiomycota</taxon>
        <taxon>Agaricomycotina</taxon>
        <taxon>Tremellomycetes</taxon>
        <taxon>Tremellales</taxon>
        <taxon>Cryptococcaceae</taxon>
        <taxon>Kwoniella</taxon>
    </lineage>
</organism>
<feature type="region of interest" description="Disordered" evidence="3">
    <location>
        <begin position="422"/>
        <end position="444"/>
    </location>
</feature>
<keyword evidence="7" id="KW-1185">Reference proteome</keyword>
<feature type="region of interest" description="Disordered" evidence="3">
    <location>
        <begin position="907"/>
        <end position="935"/>
    </location>
</feature>
<feature type="transmembrane region" description="Helical" evidence="4">
    <location>
        <begin position="872"/>
        <end position="890"/>
    </location>
</feature>
<keyword evidence="4" id="KW-0472">Membrane</keyword>
<dbReference type="PANTHER" id="PTHR43702:SF13">
    <property type="entry name" value="MONOSACCHARIDE TRANSPORTER, PUTATIVE (AFU_ORTHOLOGUE AFUA_4G06630)-RELATED"/>
    <property type="match status" value="1"/>
</dbReference>
<dbReference type="InterPro" id="IPR050375">
    <property type="entry name" value="MFS_TsgA-like"/>
</dbReference>